<dbReference type="AlphaFoldDB" id="L7LNG3"/>
<proteinExistence type="predicted"/>
<dbReference type="Proteomes" id="UP000035083">
    <property type="component" value="Unassembled WGS sequence"/>
</dbReference>
<keyword evidence="1" id="KW-0472">Membrane</keyword>
<protein>
    <recommendedName>
        <fullName evidence="4">Polysaccharide biosynthesis protein</fullName>
    </recommendedName>
</protein>
<comment type="caution">
    <text evidence="2">The sequence shown here is derived from an EMBL/GenBank/DDBJ whole genome shotgun (WGS) entry which is preliminary data.</text>
</comment>
<feature type="transmembrane region" description="Helical" evidence="1">
    <location>
        <begin position="133"/>
        <end position="154"/>
    </location>
</feature>
<keyword evidence="1" id="KW-0812">Transmembrane</keyword>
<feature type="transmembrane region" description="Helical" evidence="1">
    <location>
        <begin position="21"/>
        <end position="44"/>
    </location>
</feature>
<keyword evidence="3" id="KW-1185">Reference proteome</keyword>
<evidence type="ECO:0000313" key="2">
    <source>
        <dbReference type="EMBL" id="GAC61647.1"/>
    </source>
</evidence>
<reference evidence="2 3" key="1">
    <citation type="submission" date="2012-12" db="EMBL/GenBank/DDBJ databases">
        <title>Whole genome shotgun sequence of Gordonia sihwensis NBRC 108236.</title>
        <authorList>
            <person name="Yoshida I."/>
            <person name="Hosoyama A."/>
            <person name="Tsuchikane K."/>
            <person name="Ando Y."/>
            <person name="Baba S."/>
            <person name="Ohji S."/>
            <person name="Hamada M."/>
            <person name="Tamura T."/>
            <person name="Yamazoe A."/>
            <person name="Yamazaki S."/>
            <person name="Fujita N."/>
        </authorList>
    </citation>
    <scope>NUCLEOTIDE SEQUENCE [LARGE SCALE GENOMIC DNA]</scope>
    <source>
        <strain evidence="2 3">NBRC 108236</strain>
    </source>
</reference>
<evidence type="ECO:0000313" key="3">
    <source>
        <dbReference type="Proteomes" id="UP000035083"/>
    </source>
</evidence>
<dbReference type="eggNOG" id="COG2244">
    <property type="taxonomic scope" value="Bacteria"/>
</dbReference>
<feature type="transmembrane region" description="Helical" evidence="1">
    <location>
        <begin position="91"/>
        <end position="121"/>
    </location>
</feature>
<organism evidence="2 3">
    <name type="scientific">Gordonia sihwensis NBRC 108236</name>
    <dbReference type="NCBI Taxonomy" id="1223544"/>
    <lineage>
        <taxon>Bacteria</taxon>
        <taxon>Bacillati</taxon>
        <taxon>Actinomycetota</taxon>
        <taxon>Actinomycetes</taxon>
        <taxon>Mycobacteriales</taxon>
        <taxon>Gordoniaceae</taxon>
        <taxon>Gordonia</taxon>
    </lineage>
</organism>
<keyword evidence="1" id="KW-1133">Transmembrane helix</keyword>
<feature type="transmembrane region" description="Helical" evidence="1">
    <location>
        <begin position="185"/>
        <end position="206"/>
    </location>
</feature>
<gene>
    <name evidence="2" type="ORF">GSI01S_19_01110</name>
</gene>
<name>L7LNG3_9ACTN</name>
<feature type="transmembrane region" description="Helical" evidence="1">
    <location>
        <begin position="161"/>
        <end position="179"/>
    </location>
</feature>
<evidence type="ECO:0008006" key="4">
    <source>
        <dbReference type="Google" id="ProtNLM"/>
    </source>
</evidence>
<sequence length="207" mass="20343">AAIGPAERSRGAAAPGSRLTLSAVVAASGVQFVMIVAVSVDLLLSRSVLTAGDAGVYALGAVATKAAFWLPQAIGVVVYPRLADPVRSAAALRGAVGVLALTGLVTTLIAAVGGGLVPVVISDDYRPVAGLMWLFALTGALLAVLQLMLLTAIARDRARGAIPALVVLVVEVSVILTAVDSVAGLVAVAAGAAACAVAATGAWLTAS</sequence>
<accession>L7LNG3</accession>
<feature type="non-terminal residue" evidence="2">
    <location>
        <position position="1"/>
    </location>
</feature>
<feature type="transmembrane region" description="Helical" evidence="1">
    <location>
        <begin position="56"/>
        <end position="79"/>
    </location>
</feature>
<dbReference type="EMBL" id="BANU01000019">
    <property type="protein sequence ID" value="GAC61647.1"/>
    <property type="molecule type" value="Genomic_DNA"/>
</dbReference>
<evidence type="ECO:0000256" key="1">
    <source>
        <dbReference type="SAM" id="Phobius"/>
    </source>
</evidence>